<keyword evidence="4" id="KW-1185">Reference proteome</keyword>
<dbReference type="PANTHER" id="PTHR34737:SF2">
    <property type="entry name" value="EF-HAND DOMAIN-CONTAINING PROTEIN"/>
    <property type="match status" value="1"/>
</dbReference>
<dbReference type="Pfam" id="PF24784">
    <property type="entry name" value="Temptin_C"/>
    <property type="match status" value="1"/>
</dbReference>
<dbReference type="RefSeq" id="WP_146958901.1">
    <property type="nucleotide sequence ID" value="NZ_CP042467.1"/>
</dbReference>
<dbReference type="PANTHER" id="PTHR34737">
    <property type="entry name" value="EF-HAND DOMAIN-CONTAINING PROTEIN"/>
    <property type="match status" value="1"/>
</dbReference>
<dbReference type="AlphaFoldDB" id="A0A5B8XU70"/>
<sequence length="272" mass="28759">MKSWIFIALFCGFGQFLITADAEGRSFRSVQLPNGERFDCATCHVNNTGGGRNAFGQDVEEMGLSGVGGESTQDTVWVAVCNIDSDGDGYTNGDELGDPACTWEIDDPNPNFNPSRPGDSNSTPCGNGTIEGEEMCDGANLNETTCVDLGLPDGGLGCNVDCTFNTVNCLEAPPNNPNPNNQPGTNNTNTNNETGGNSNNGTTQPTNNSSTPTNPENPGNPGAPDPEDEEGSGELEPFFCDGEMSVKDEPKSAGMLVFLFALFSLRLFSRRD</sequence>
<accession>A0A5B8XU70</accession>
<name>A0A5B8XU70_9DELT</name>
<protein>
    <recommendedName>
        <fullName evidence="2">Temptin Cys/Cys disulfide domain-containing protein</fullName>
    </recommendedName>
</protein>
<dbReference type="InterPro" id="IPR055313">
    <property type="entry name" value="Temptin-like"/>
</dbReference>
<proteinExistence type="predicted"/>
<evidence type="ECO:0000256" key="1">
    <source>
        <dbReference type="SAM" id="MobiDB-lite"/>
    </source>
</evidence>
<evidence type="ECO:0000313" key="4">
    <source>
        <dbReference type="Proteomes" id="UP000321595"/>
    </source>
</evidence>
<feature type="compositionally biased region" description="Low complexity" evidence="1">
    <location>
        <begin position="173"/>
        <end position="222"/>
    </location>
</feature>
<reference evidence="3 4" key="1">
    <citation type="submission" date="2019-08" db="EMBL/GenBank/DDBJ databases">
        <authorList>
            <person name="Liang Q."/>
        </authorList>
    </citation>
    <scope>NUCLEOTIDE SEQUENCE [LARGE SCALE GENOMIC DNA]</scope>
    <source>
        <strain evidence="3 4">V1718</strain>
    </source>
</reference>
<dbReference type="KEGG" id="bbae:FRD01_08160"/>
<feature type="compositionally biased region" description="Polar residues" evidence="1">
    <location>
        <begin position="110"/>
        <end position="126"/>
    </location>
</feature>
<feature type="domain" description="Temptin Cys/Cys disulfide" evidence="2">
    <location>
        <begin position="30"/>
        <end position="118"/>
    </location>
</feature>
<dbReference type="EMBL" id="CP042467">
    <property type="protein sequence ID" value="QED27216.1"/>
    <property type="molecule type" value="Genomic_DNA"/>
</dbReference>
<evidence type="ECO:0000313" key="3">
    <source>
        <dbReference type="EMBL" id="QED27216.1"/>
    </source>
</evidence>
<gene>
    <name evidence="3" type="ORF">FRD01_08160</name>
</gene>
<dbReference type="OrthoDB" id="5512030at2"/>
<dbReference type="InterPro" id="IPR057626">
    <property type="entry name" value="S-S_Temptin"/>
</dbReference>
<organism evidence="3 4">
    <name type="scientific">Microvenator marinus</name>
    <dbReference type="NCBI Taxonomy" id="2600177"/>
    <lineage>
        <taxon>Bacteria</taxon>
        <taxon>Deltaproteobacteria</taxon>
        <taxon>Bradymonadales</taxon>
        <taxon>Microvenatoraceae</taxon>
        <taxon>Microvenator</taxon>
    </lineage>
</organism>
<feature type="region of interest" description="Disordered" evidence="1">
    <location>
        <begin position="105"/>
        <end position="127"/>
    </location>
</feature>
<evidence type="ECO:0000259" key="2">
    <source>
        <dbReference type="Pfam" id="PF24784"/>
    </source>
</evidence>
<dbReference type="Proteomes" id="UP000321595">
    <property type="component" value="Chromosome"/>
</dbReference>
<feature type="region of interest" description="Disordered" evidence="1">
    <location>
        <begin position="173"/>
        <end position="246"/>
    </location>
</feature>